<accession>A0A2N8PR07</accession>
<feature type="compositionally biased region" description="Basic residues" evidence="1">
    <location>
        <begin position="60"/>
        <end position="77"/>
    </location>
</feature>
<dbReference type="Proteomes" id="UP000236047">
    <property type="component" value="Unassembled WGS sequence"/>
</dbReference>
<keyword evidence="3" id="KW-1185">Reference proteome</keyword>
<organism evidence="2 3">
    <name type="scientific">Streptomyces noursei</name>
    <name type="common">Streptomyces albulus</name>
    <dbReference type="NCBI Taxonomy" id="1971"/>
    <lineage>
        <taxon>Bacteria</taxon>
        <taxon>Bacillati</taxon>
        <taxon>Actinomycetota</taxon>
        <taxon>Actinomycetes</taxon>
        <taxon>Kitasatosporales</taxon>
        <taxon>Streptomycetaceae</taxon>
        <taxon>Streptomyces</taxon>
    </lineage>
</organism>
<proteinExistence type="predicted"/>
<sequence length="109" mass="11751">MANVFVVGVLPSRETSPAALPYEWIGAEAASAIWWDASTGGVCERLTERAGGRGGARLSARSRRSARWTMDRRRRRVPSPAAVICGSRSGRGGPAEGRGAEVWARYPRP</sequence>
<protein>
    <submittedName>
        <fullName evidence="2">Uncharacterized protein</fullName>
    </submittedName>
</protein>
<feature type="region of interest" description="Disordered" evidence="1">
    <location>
        <begin position="51"/>
        <end position="109"/>
    </location>
</feature>
<dbReference type="AlphaFoldDB" id="A0A2N8PR07"/>
<gene>
    <name evidence="2" type="ORF">AOB60_00555</name>
</gene>
<evidence type="ECO:0000256" key="1">
    <source>
        <dbReference type="SAM" id="MobiDB-lite"/>
    </source>
</evidence>
<evidence type="ECO:0000313" key="2">
    <source>
        <dbReference type="EMBL" id="PNE43453.1"/>
    </source>
</evidence>
<comment type="caution">
    <text evidence="2">The sequence shown here is derived from an EMBL/GenBank/DDBJ whole genome shotgun (WGS) entry which is preliminary data.</text>
</comment>
<evidence type="ECO:0000313" key="3">
    <source>
        <dbReference type="Proteomes" id="UP000236047"/>
    </source>
</evidence>
<reference evidence="3" key="1">
    <citation type="submission" date="2015-09" db="EMBL/GenBank/DDBJ databases">
        <authorList>
            <person name="Graham D.E."/>
            <person name="Mahan K.M."/>
            <person name="Klingeman D.M."/>
            <person name="Fida T."/>
            <person name="Giannone R.J."/>
            <person name="Hettich R.L."/>
            <person name="Parry R.J."/>
            <person name="Spain J.C."/>
        </authorList>
    </citation>
    <scope>NUCLEOTIDE SEQUENCE [LARGE SCALE GENOMIC DNA]</scope>
    <source>
        <strain evidence="3">JCM 4701</strain>
    </source>
</reference>
<dbReference type="EMBL" id="LJSN01000001">
    <property type="protein sequence ID" value="PNE43453.1"/>
    <property type="molecule type" value="Genomic_DNA"/>
</dbReference>
<name>A0A2N8PR07_STRNR</name>